<evidence type="ECO:0000256" key="1">
    <source>
        <dbReference type="SAM" id="Phobius"/>
    </source>
</evidence>
<sequence length="46" mass="5608">MNIPDRVNREREVSPSMHYFLLLDCRCYFKLLLPLLPCLMYFTIEL</sequence>
<gene>
    <name evidence="2" type="ORF">rCG_62952</name>
</gene>
<keyword evidence="1" id="KW-1133">Transmembrane helix</keyword>
<dbReference type="AlphaFoldDB" id="A6JPJ0"/>
<evidence type="ECO:0000313" key="3">
    <source>
        <dbReference type="Proteomes" id="UP000234681"/>
    </source>
</evidence>
<protein>
    <submittedName>
        <fullName evidence="2">RCG62952</fullName>
    </submittedName>
</protein>
<organism evidence="2 3">
    <name type="scientific">Rattus norvegicus</name>
    <name type="common">Rat</name>
    <dbReference type="NCBI Taxonomy" id="10116"/>
    <lineage>
        <taxon>Eukaryota</taxon>
        <taxon>Metazoa</taxon>
        <taxon>Chordata</taxon>
        <taxon>Craniata</taxon>
        <taxon>Vertebrata</taxon>
        <taxon>Euteleostomi</taxon>
        <taxon>Mammalia</taxon>
        <taxon>Eutheria</taxon>
        <taxon>Euarchontoglires</taxon>
        <taxon>Glires</taxon>
        <taxon>Rodentia</taxon>
        <taxon>Myomorpha</taxon>
        <taxon>Muroidea</taxon>
        <taxon>Muridae</taxon>
        <taxon>Murinae</taxon>
        <taxon>Rattus</taxon>
    </lineage>
</organism>
<dbReference type="Proteomes" id="UP000234681">
    <property type="component" value="Chromosome 16"/>
</dbReference>
<proteinExistence type="predicted"/>
<keyword evidence="1" id="KW-0472">Membrane</keyword>
<reference evidence="2 3" key="1">
    <citation type="submission" date="2005-09" db="EMBL/GenBank/DDBJ databases">
        <authorList>
            <person name="Mural R.J."/>
            <person name="Li P.W."/>
            <person name="Adams M.D."/>
            <person name="Amanatides P.G."/>
            <person name="Baden-Tillson H."/>
            <person name="Barnstead M."/>
            <person name="Chin S.H."/>
            <person name="Dew I."/>
            <person name="Evans C.A."/>
            <person name="Ferriera S."/>
            <person name="Flanigan M."/>
            <person name="Fosler C."/>
            <person name="Glodek A."/>
            <person name="Gu Z."/>
            <person name="Holt R.A."/>
            <person name="Jennings D."/>
            <person name="Kraft C.L."/>
            <person name="Lu F."/>
            <person name="Nguyen T."/>
            <person name="Nusskern D.R."/>
            <person name="Pfannkoch C.M."/>
            <person name="Sitter C."/>
            <person name="Sutton G.G."/>
            <person name="Venter J.C."/>
            <person name="Wang Z."/>
            <person name="Woodage T."/>
            <person name="Zheng X.H."/>
            <person name="Zhong F."/>
        </authorList>
    </citation>
    <scope>NUCLEOTIDE SEQUENCE [LARGE SCALE GENOMIC DNA]</scope>
    <source>
        <strain>BN</strain>
        <strain evidence="3">Sprague-Dawley</strain>
    </source>
</reference>
<feature type="transmembrane region" description="Helical" evidence="1">
    <location>
        <begin position="21"/>
        <end position="44"/>
    </location>
</feature>
<evidence type="ECO:0000313" key="2">
    <source>
        <dbReference type="EMBL" id="EDL78932.1"/>
    </source>
</evidence>
<keyword evidence="1" id="KW-0812">Transmembrane</keyword>
<dbReference type="EMBL" id="CH473995">
    <property type="protein sequence ID" value="EDL78932.1"/>
    <property type="molecule type" value="Genomic_DNA"/>
</dbReference>
<name>A6JPJ0_RAT</name>
<accession>A6JPJ0</accession>